<evidence type="ECO:0000256" key="2">
    <source>
        <dbReference type="ARBA" id="ARBA00022679"/>
    </source>
</evidence>
<dbReference type="InterPro" id="IPR029063">
    <property type="entry name" value="SAM-dependent_MTases_sf"/>
</dbReference>
<dbReference type="Gene3D" id="3.90.120.10">
    <property type="entry name" value="DNA Methylase, subunit A, domain 2"/>
    <property type="match status" value="1"/>
</dbReference>
<evidence type="ECO:0000256" key="4">
    <source>
        <dbReference type="ARBA" id="ARBA00047422"/>
    </source>
</evidence>
<dbReference type="HOGENOM" id="CLU_1894541_0_0_5"/>
<dbReference type="SUPFAM" id="SSF53335">
    <property type="entry name" value="S-adenosyl-L-methionine-dependent methyltransferases"/>
    <property type="match status" value="1"/>
</dbReference>
<keyword evidence="3" id="KW-0680">Restriction system</keyword>
<dbReference type="GO" id="GO:0009307">
    <property type="term" value="P:DNA restriction-modification system"/>
    <property type="evidence" value="ECO:0007669"/>
    <property type="project" value="UniProtKB-KW"/>
</dbReference>
<dbReference type="GO" id="GO:0032259">
    <property type="term" value="P:methylation"/>
    <property type="evidence" value="ECO:0007669"/>
    <property type="project" value="UniProtKB-KW"/>
</dbReference>
<evidence type="ECO:0000313" key="5">
    <source>
        <dbReference type="EMBL" id="CDM58281.1"/>
    </source>
</evidence>
<dbReference type="eggNOG" id="COG0270">
    <property type="taxonomic scope" value="Bacteria"/>
</dbReference>
<dbReference type="EC" id="2.1.1.37" evidence="5"/>
<name>W6RVG7_9HYPH</name>
<dbReference type="KEGG" id="rhl:LPU83_2628"/>
<evidence type="ECO:0000256" key="3">
    <source>
        <dbReference type="ARBA" id="ARBA00022747"/>
    </source>
</evidence>
<dbReference type="Pfam" id="PF00145">
    <property type="entry name" value="DNA_methylase"/>
    <property type="match status" value="1"/>
</dbReference>
<sequence>MFFPPIPSGELCCHTRRPTADAPSFTEDQVDSARRLADFMRSYGFWDEREFVTLTIGSSEFVIVDIGMRMLTPRELYNAQGFPADYRIDSDLNGRPFPKNVQVSCVGNSVCPPVAAAIVGANCQHLVQYQEAAE</sequence>
<dbReference type="EMBL" id="HG916852">
    <property type="protein sequence ID" value="CDM58281.1"/>
    <property type="molecule type" value="Genomic_DNA"/>
</dbReference>
<accession>W6RVG7</accession>
<dbReference type="AlphaFoldDB" id="W6RVG7"/>
<keyword evidence="6" id="KW-1185">Reference proteome</keyword>
<proteinExistence type="predicted"/>
<organism evidence="5 6">
    <name type="scientific">Rhizobium favelukesii</name>
    <dbReference type="NCBI Taxonomy" id="348824"/>
    <lineage>
        <taxon>Bacteria</taxon>
        <taxon>Pseudomonadati</taxon>
        <taxon>Pseudomonadota</taxon>
        <taxon>Alphaproteobacteria</taxon>
        <taxon>Hyphomicrobiales</taxon>
        <taxon>Rhizobiaceae</taxon>
        <taxon>Rhizobium/Agrobacterium group</taxon>
        <taxon>Rhizobium</taxon>
    </lineage>
</organism>
<evidence type="ECO:0000313" key="6">
    <source>
        <dbReference type="Proteomes" id="UP000019443"/>
    </source>
</evidence>
<comment type="catalytic activity">
    <reaction evidence="4">
        <text>a 2'-deoxycytidine in DNA + S-adenosyl-L-methionine = a 5-methyl-2'-deoxycytidine in DNA + S-adenosyl-L-homocysteine + H(+)</text>
        <dbReference type="Rhea" id="RHEA:13681"/>
        <dbReference type="Rhea" id="RHEA-COMP:11369"/>
        <dbReference type="Rhea" id="RHEA-COMP:11370"/>
        <dbReference type="ChEBI" id="CHEBI:15378"/>
        <dbReference type="ChEBI" id="CHEBI:57856"/>
        <dbReference type="ChEBI" id="CHEBI:59789"/>
        <dbReference type="ChEBI" id="CHEBI:85452"/>
        <dbReference type="ChEBI" id="CHEBI:85454"/>
        <dbReference type="EC" id="2.1.1.37"/>
    </reaction>
</comment>
<keyword evidence="1 5" id="KW-0489">Methyltransferase</keyword>
<dbReference type="GO" id="GO:0003886">
    <property type="term" value="F:DNA (cytosine-5-)-methyltransferase activity"/>
    <property type="evidence" value="ECO:0007669"/>
    <property type="project" value="UniProtKB-EC"/>
</dbReference>
<evidence type="ECO:0000256" key="1">
    <source>
        <dbReference type="ARBA" id="ARBA00022603"/>
    </source>
</evidence>
<dbReference type="InterPro" id="IPR001525">
    <property type="entry name" value="C5_MeTfrase"/>
</dbReference>
<dbReference type="Proteomes" id="UP000019443">
    <property type="component" value="Chromosome"/>
</dbReference>
<dbReference type="PATRIC" id="fig|348824.6.peg.2836"/>
<dbReference type="REBASE" id="78784">
    <property type="entry name" value="M.Rsp83ORF2628P"/>
</dbReference>
<keyword evidence="2 5" id="KW-0808">Transferase</keyword>
<reference evidence="5" key="1">
    <citation type="submission" date="2013-11" db="EMBL/GenBank/DDBJ databases">
        <title>Draft genome sequence of the broad-host-range Rhizobium sp. LPU83 strain, a member of the low-genetic diversity Oregon-like Rhizobium sp. group.</title>
        <authorList>
            <person name="Wibberg D."/>
            <person name="Puehler A."/>
            <person name="Schlueter A."/>
        </authorList>
    </citation>
    <scope>NUCLEOTIDE SEQUENCE [LARGE SCALE GENOMIC DNA]</scope>
    <source>
        <strain evidence="5">LPU83</strain>
    </source>
</reference>
<protein>
    <submittedName>
        <fullName evidence="5">DNA (Cytosine-5-)-methyltransferase</fullName>
        <ecNumber evidence="5">2.1.1.37</ecNumber>
    </submittedName>
</protein>
<gene>
    <name evidence="5" type="ORF">LPU83_2628</name>
</gene>